<dbReference type="PROSITE" id="PS50263">
    <property type="entry name" value="CN_HYDROLASE"/>
    <property type="match status" value="1"/>
</dbReference>
<reference evidence="3 4" key="1">
    <citation type="submission" date="2018-11" db="EMBL/GenBank/DDBJ databases">
        <title>Genome sequence of Apiotrichum porosum DSM 27194.</title>
        <authorList>
            <person name="Aliyu H."/>
            <person name="Gorte O."/>
            <person name="Ochsenreither K."/>
        </authorList>
    </citation>
    <scope>NUCLEOTIDE SEQUENCE [LARGE SCALE GENOMIC DNA]</scope>
    <source>
        <strain evidence="3 4">DSM 27194</strain>
    </source>
</reference>
<dbReference type="InterPro" id="IPR044149">
    <property type="entry name" value="Nitrilases_CHs"/>
</dbReference>
<feature type="domain" description="CN hydrolase" evidence="2">
    <location>
        <begin position="2"/>
        <end position="309"/>
    </location>
</feature>
<dbReference type="GeneID" id="39586214"/>
<dbReference type="Proteomes" id="UP000279236">
    <property type="component" value="Unassembled WGS sequence"/>
</dbReference>
<evidence type="ECO:0000313" key="3">
    <source>
        <dbReference type="EMBL" id="RSH78765.1"/>
    </source>
</evidence>
<keyword evidence="4" id="KW-1185">Reference proteome</keyword>
<dbReference type="PANTHER" id="PTHR46044:SF1">
    <property type="entry name" value="CN HYDROLASE DOMAIN-CONTAINING PROTEIN"/>
    <property type="match status" value="1"/>
</dbReference>
<comment type="caution">
    <text evidence="3">The sequence shown here is derived from an EMBL/GenBank/DDBJ whole genome shotgun (WGS) entry which is preliminary data.</text>
</comment>
<dbReference type="AlphaFoldDB" id="A0A427XIP6"/>
<dbReference type="PANTHER" id="PTHR46044">
    <property type="entry name" value="NITRILASE"/>
    <property type="match status" value="1"/>
</dbReference>
<dbReference type="InterPro" id="IPR036526">
    <property type="entry name" value="C-N_Hydrolase_sf"/>
</dbReference>
<dbReference type="STRING" id="105984.A0A427XIP6"/>
<dbReference type="Gene3D" id="3.60.110.10">
    <property type="entry name" value="Carbon-nitrogen hydrolase"/>
    <property type="match status" value="1"/>
</dbReference>
<dbReference type="OrthoDB" id="10250282at2759"/>
<evidence type="ECO:0000256" key="1">
    <source>
        <dbReference type="ARBA" id="ARBA00008129"/>
    </source>
</evidence>
<dbReference type="GO" id="GO:0000257">
    <property type="term" value="F:nitrilase activity"/>
    <property type="evidence" value="ECO:0007669"/>
    <property type="project" value="UniProtKB-ARBA"/>
</dbReference>
<accession>A0A427XIP6</accession>
<dbReference type="InterPro" id="IPR000132">
    <property type="entry name" value="Nitrilase/CN_hydratase_CS"/>
</dbReference>
<dbReference type="CDD" id="cd07564">
    <property type="entry name" value="nitrilases_CHs"/>
    <property type="match status" value="1"/>
</dbReference>
<dbReference type="PROSITE" id="PS00921">
    <property type="entry name" value="NITRIL_CHT_2"/>
    <property type="match status" value="1"/>
</dbReference>
<gene>
    <name evidence="3" type="ORF">EHS24_001671</name>
</gene>
<dbReference type="SUPFAM" id="SSF56317">
    <property type="entry name" value="Carbon-nitrogen hydrolase"/>
    <property type="match status" value="1"/>
</dbReference>
<dbReference type="GO" id="GO:0016836">
    <property type="term" value="F:hydro-lyase activity"/>
    <property type="evidence" value="ECO:0007669"/>
    <property type="project" value="UniProtKB-ARBA"/>
</dbReference>
<sequence length="338" mass="36752">MVRVAAVQAASVGFDLQASVAKLQRLVAEAKENGAELVVLPEAFLSAYPRHYNVGVGYRTQDNRDWYGKYVQSAVKVPEDGVGRDWNASAPLQAPGDDFWAFQVLCETAKCNKLYLSVGIIERSLTGATVWCCNLLFSPEGVCLAKHRKIKPTGAERVIWHEADAANPVAPRGDAAAEAKAADNMPVVQTTLGKVGALICWENYMPLARYVMYKKGVELYLAPTADGRPTWVSTMQHIAMEGRCFVVSANQYQENTDMPADYPANANPSALSSDKVWCRGGSSIIGPLGDILAGPLWDTEGILYADIDVNQVLGTKVDFDPVGHYSREPLLMGLIAKL</sequence>
<evidence type="ECO:0000313" key="4">
    <source>
        <dbReference type="Proteomes" id="UP000279236"/>
    </source>
</evidence>
<proteinExistence type="inferred from homology"/>
<comment type="similarity">
    <text evidence="1">Belongs to the carbon-nitrogen hydrolase superfamily. Nitrilase family.</text>
</comment>
<evidence type="ECO:0000259" key="2">
    <source>
        <dbReference type="PROSITE" id="PS50263"/>
    </source>
</evidence>
<dbReference type="EMBL" id="RSCE01000011">
    <property type="protein sequence ID" value="RSH78765.1"/>
    <property type="molecule type" value="Genomic_DNA"/>
</dbReference>
<dbReference type="RefSeq" id="XP_028473912.1">
    <property type="nucleotide sequence ID" value="XM_028617449.1"/>
</dbReference>
<name>A0A427XIP6_9TREE</name>
<organism evidence="3 4">
    <name type="scientific">Apiotrichum porosum</name>
    <dbReference type="NCBI Taxonomy" id="105984"/>
    <lineage>
        <taxon>Eukaryota</taxon>
        <taxon>Fungi</taxon>
        <taxon>Dikarya</taxon>
        <taxon>Basidiomycota</taxon>
        <taxon>Agaricomycotina</taxon>
        <taxon>Tremellomycetes</taxon>
        <taxon>Trichosporonales</taxon>
        <taxon>Trichosporonaceae</taxon>
        <taxon>Apiotrichum</taxon>
    </lineage>
</organism>
<protein>
    <recommendedName>
        <fullName evidence="2">CN hydrolase domain-containing protein</fullName>
    </recommendedName>
</protein>
<dbReference type="Pfam" id="PF00795">
    <property type="entry name" value="CN_hydrolase"/>
    <property type="match status" value="1"/>
</dbReference>
<dbReference type="InterPro" id="IPR003010">
    <property type="entry name" value="C-N_Hydrolase"/>
</dbReference>